<comment type="caution">
    <text evidence="3">The sequence shown here is derived from an EMBL/GenBank/DDBJ whole genome shotgun (WGS) entry which is preliminary data.</text>
</comment>
<organism evidence="3 4">
    <name type="scientific">Bacillus gaemokensis</name>
    <dbReference type="NCBI Taxonomy" id="574375"/>
    <lineage>
        <taxon>Bacteria</taxon>
        <taxon>Bacillati</taxon>
        <taxon>Bacillota</taxon>
        <taxon>Bacilli</taxon>
        <taxon>Bacillales</taxon>
        <taxon>Bacillaceae</taxon>
        <taxon>Bacillus</taxon>
        <taxon>Bacillus cereus group</taxon>
    </lineage>
</organism>
<feature type="compositionally biased region" description="Basic and acidic residues" evidence="1">
    <location>
        <begin position="1"/>
        <end position="14"/>
    </location>
</feature>
<evidence type="ECO:0000313" key="4">
    <source>
        <dbReference type="Proteomes" id="UP000027778"/>
    </source>
</evidence>
<evidence type="ECO:0000313" key="3">
    <source>
        <dbReference type="EMBL" id="KEK22189.1"/>
    </source>
</evidence>
<gene>
    <name evidence="3" type="ORF">BAGA_20765</name>
</gene>
<name>A0A073K4F3_9BACI</name>
<dbReference type="EMBL" id="JOTM01000038">
    <property type="protein sequence ID" value="KEK22189.1"/>
    <property type="molecule type" value="Genomic_DNA"/>
</dbReference>
<sequence length="275" mass="32608">MNNDRKPDWYKELKSGPMKQPQDEEEFIYKIKQSIYQNREEDSPKYRRPFRIKIFTVAVVLVFTVVLFNSQQFWLGKNEPPVQSSTQIEVKVKDESDQDQSLKQFMDELNQNTILKNKNDLYRVLDENFVFKGEQYNKNDWKFDEDIFHDIQVALAMGGEFVNDTKTLYKIPSGLAESNQTKKERYVYATVVGKETKVLVEPKRDSRVIYRVSNETVKAWIPEKTKNDGYIKITTINGYTGYVEKEYISIDIKYSFTFEKQKDGMWKIKNIDSIW</sequence>
<dbReference type="Proteomes" id="UP000027778">
    <property type="component" value="Unassembled WGS sequence"/>
</dbReference>
<feature type="region of interest" description="Disordered" evidence="1">
    <location>
        <begin position="1"/>
        <end position="22"/>
    </location>
</feature>
<dbReference type="AlphaFoldDB" id="A0A073K4F3"/>
<protein>
    <submittedName>
        <fullName evidence="3">ECF-type sigma factor negative effector</fullName>
    </submittedName>
</protein>
<feature type="transmembrane region" description="Helical" evidence="2">
    <location>
        <begin position="54"/>
        <end position="75"/>
    </location>
</feature>
<dbReference type="RefSeq" id="WP_033677962.1">
    <property type="nucleotide sequence ID" value="NZ_JOTM01000038.1"/>
</dbReference>
<dbReference type="Gene3D" id="2.30.30.40">
    <property type="entry name" value="SH3 Domains"/>
    <property type="match status" value="1"/>
</dbReference>
<keyword evidence="4" id="KW-1185">Reference proteome</keyword>
<accession>A0A073K4F3</accession>
<proteinExistence type="predicted"/>
<reference evidence="3 4" key="1">
    <citation type="submission" date="2014-06" db="EMBL/GenBank/DDBJ databases">
        <title>Draft genome sequence of Bacillus gaemokensis JCM 15801 (MCCC 1A00707).</title>
        <authorList>
            <person name="Lai Q."/>
            <person name="Liu Y."/>
            <person name="Shao Z."/>
        </authorList>
    </citation>
    <scope>NUCLEOTIDE SEQUENCE [LARGE SCALE GENOMIC DNA]</scope>
    <source>
        <strain evidence="3 4">JCM 15801</strain>
    </source>
</reference>
<keyword evidence="2" id="KW-0812">Transmembrane</keyword>
<keyword evidence="2" id="KW-1133">Transmembrane helix</keyword>
<dbReference type="OrthoDB" id="2919739at2"/>
<evidence type="ECO:0000256" key="2">
    <source>
        <dbReference type="SAM" id="Phobius"/>
    </source>
</evidence>
<keyword evidence="2" id="KW-0472">Membrane</keyword>
<evidence type="ECO:0000256" key="1">
    <source>
        <dbReference type="SAM" id="MobiDB-lite"/>
    </source>
</evidence>